<evidence type="ECO:0000256" key="6">
    <source>
        <dbReference type="ARBA" id="ARBA00022737"/>
    </source>
</evidence>
<evidence type="ECO:0000256" key="1">
    <source>
        <dbReference type="ARBA" id="ARBA00004202"/>
    </source>
</evidence>
<dbReference type="FunFam" id="3.40.50.300:FF:000127">
    <property type="entry name" value="Ribose import ATP-binding protein RbsA"/>
    <property type="match status" value="1"/>
</dbReference>
<organism evidence="12 13">
    <name type="scientific">Effusibacillus lacus</name>
    <dbReference type="NCBI Taxonomy" id="1348429"/>
    <lineage>
        <taxon>Bacteria</taxon>
        <taxon>Bacillati</taxon>
        <taxon>Bacillota</taxon>
        <taxon>Bacilli</taxon>
        <taxon>Bacillales</taxon>
        <taxon>Alicyclobacillaceae</taxon>
        <taxon>Effusibacillus</taxon>
    </lineage>
</organism>
<keyword evidence="13" id="KW-1185">Reference proteome</keyword>
<dbReference type="Gene3D" id="3.40.50.300">
    <property type="entry name" value="P-loop containing nucleotide triphosphate hydrolases"/>
    <property type="match status" value="2"/>
</dbReference>
<dbReference type="InterPro" id="IPR050107">
    <property type="entry name" value="ABC_carbohydrate_import_ATPase"/>
</dbReference>
<dbReference type="GO" id="GO:0016887">
    <property type="term" value="F:ATP hydrolysis activity"/>
    <property type="evidence" value="ECO:0007669"/>
    <property type="project" value="InterPro"/>
</dbReference>
<feature type="domain" description="ABC transporter" evidence="11">
    <location>
        <begin position="261"/>
        <end position="506"/>
    </location>
</feature>
<dbReference type="InterPro" id="IPR003593">
    <property type="entry name" value="AAA+_ATPase"/>
</dbReference>
<keyword evidence="5" id="KW-0762">Sugar transport</keyword>
<dbReference type="EMBL" id="BDUF01000109">
    <property type="protein sequence ID" value="GAX91685.1"/>
    <property type="molecule type" value="Genomic_DNA"/>
</dbReference>
<dbReference type="OrthoDB" id="9771863at2"/>
<dbReference type="Pfam" id="PF00005">
    <property type="entry name" value="ABC_tran"/>
    <property type="match status" value="2"/>
</dbReference>
<dbReference type="PANTHER" id="PTHR43790:SF1">
    <property type="entry name" value="XYLOSE IMPORT ATP-BINDING PROTEIN XYLG"/>
    <property type="match status" value="1"/>
</dbReference>
<evidence type="ECO:0000313" key="13">
    <source>
        <dbReference type="Proteomes" id="UP000217785"/>
    </source>
</evidence>
<accession>A0A292YT76</accession>
<evidence type="ECO:0000313" key="12">
    <source>
        <dbReference type="EMBL" id="GAX91685.1"/>
    </source>
</evidence>
<keyword evidence="7" id="KW-0547">Nucleotide-binding</keyword>
<dbReference type="GO" id="GO:0005886">
    <property type="term" value="C:plasma membrane"/>
    <property type="evidence" value="ECO:0007669"/>
    <property type="project" value="UniProtKB-SubCell"/>
</dbReference>
<evidence type="ECO:0000256" key="7">
    <source>
        <dbReference type="ARBA" id="ARBA00022741"/>
    </source>
</evidence>
<sequence>MSRFALEMEGITKEFPGVKALDRVTFQVAKGEIHAICGENGAGKSTLMKILSGFYPYGTYDGTIRIHGQERCFHSIEDAERSGIAIIYQELALVKELPVAENIFLGNEIASGGILNWNATYAEARKWLERVGLKNVDPRTAIGQLGIGKQQLVEIAKALSKRADILILDEPTAALTETEVEGLLDILKQLKREGVTCIYISHKLNEVFQIADSITVLRDGQTIATHPAGDLNEDKMIALMVGRELTNRFPPLDHEIGDVVLKVEDFSVPDPDQPETNLIDQLEFEVRAGEILGIAGLMGSGRTELAMSLFGEYLVKGHGRVTVDGQPVQIRSANDAIRAGIALVTEDRKRFGLVLNLDIKSNITLSSLNQVSSRGVIQANAEIRQSLDYVSQLRIKTPSVETVAGTLSGGNQQKVVLAKSLMTRPKVLILDEPTRGIDVGAKYEIYQIINELAKQGVAIILISSELPEVIGMSDRILVMHEGRINAQFIRGEATQEKIMQKATGGK</sequence>
<keyword evidence="6" id="KW-0677">Repeat</keyword>
<evidence type="ECO:0000256" key="3">
    <source>
        <dbReference type="ARBA" id="ARBA00022448"/>
    </source>
</evidence>
<dbReference type="InterPro" id="IPR017871">
    <property type="entry name" value="ABC_transporter-like_CS"/>
</dbReference>
<evidence type="ECO:0000256" key="8">
    <source>
        <dbReference type="ARBA" id="ARBA00022840"/>
    </source>
</evidence>
<dbReference type="GO" id="GO:0015749">
    <property type="term" value="P:monosaccharide transmembrane transport"/>
    <property type="evidence" value="ECO:0007669"/>
    <property type="project" value="UniProtKB-ARBA"/>
</dbReference>
<keyword evidence="4" id="KW-1003">Cell membrane</keyword>
<evidence type="ECO:0000256" key="9">
    <source>
        <dbReference type="ARBA" id="ARBA00022967"/>
    </source>
</evidence>
<dbReference type="NCBIfam" id="NF010069">
    <property type="entry name" value="PRK13549.1"/>
    <property type="match status" value="1"/>
</dbReference>
<evidence type="ECO:0000256" key="2">
    <source>
        <dbReference type="ARBA" id="ARBA00004533"/>
    </source>
</evidence>
<keyword evidence="3" id="KW-0813">Transport</keyword>
<dbReference type="InterPro" id="IPR027417">
    <property type="entry name" value="P-loop_NTPase"/>
</dbReference>
<dbReference type="GO" id="GO:0005524">
    <property type="term" value="F:ATP binding"/>
    <property type="evidence" value="ECO:0007669"/>
    <property type="project" value="UniProtKB-KW"/>
</dbReference>
<reference evidence="13" key="1">
    <citation type="submission" date="2017-07" db="EMBL/GenBank/DDBJ databases">
        <title>Draft genome sequence of Effusibacillus lacus strain skLN1.</title>
        <authorList>
            <person name="Watanabe M."/>
            <person name="Kojima H."/>
            <person name="Fukui M."/>
        </authorList>
    </citation>
    <scope>NUCLEOTIDE SEQUENCE [LARGE SCALE GENOMIC DNA]</scope>
    <source>
        <strain evidence="13">skLN1</strain>
    </source>
</reference>
<comment type="subcellular location">
    <subcellularLocation>
        <location evidence="2">Cell inner membrane</location>
    </subcellularLocation>
    <subcellularLocation>
        <location evidence="1">Cell membrane</location>
        <topology evidence="1">Peripheral membrane protein</topology>
    </subcellularLocation>
</comment>
<comment type="caution">
    <text evidence="12">The sequence shown here is derived from an EMBL/GenBank/DDBJ whole genome shotgun (WGS) entry which is preliminary data.</text>
</comment>
<evidence type="ECO:0000256" key="5">
    <source>
        <dbReference type="ARBA" id="ARBA00022597"/>
    </source>
</evidence>
<proteinExistence type="predicted"/>
<keyword evidence="8 12" id="KW-0067">ATP-binding</keyword>
<dbReference type="InterPro" id="IPR003439">
    <property type="entry name" value="ABC_transporter-like_ATP-bd"/>
</dbReference>
<keyword evidence="9" id="KW-1278">Translocase</keyword>
<dbReference type="CDD" id="cd03215">
    <property type="entry name" value="ABC_Carb_Monos_II"/>
    <property type="match status" value="1"/>
</dbReference>
<dbReference type="AlphaFoldDB" id="A0A292YT76"/>
<dbReference type="PANTHER" id="PTHR43790">
    <property type="entry name" value="CARBOHYDRATE TRANSPORT ATP-BINDING PROTEIN MG119-RELATED"/>
    <property type="match status" value="1"/>
</dbReference>
<gene>
    <name evidence="12" type="ORF">EFBL_3375</name>
</gene>
<dbReference type="SUPFAM" id="SSF52540">
    <property type="entry name" value="P-loop containing nucleoside triphosphate hydrolases"/>
    <property type="match status" value="2"/>
</dbReference>
<dbReference type="CDD" id="cd03216">
    <property type="entry name" value="ABC_Carb_Monos_I"/>
    <property type="match status" value="1"/>
</dbReference>
<dbReference type="FunFam" id="3.40.50.300:FF:000126">
    <property type="entry name" value="Galactose/methyl galactoside import ATP-binding protein MglA"/>
    <property type="match status" value="1"/>
</dbReference>
<evidence type="ECO:0000256" key="10">
    <source>
        <dbReference type="ARBA" id="ARBA00023136"/>
    </source>
</evidence>
<protein>
    <submittedName>
        <fullName evidence="12">D-ribose transporter ATP-binding protein</fullName>
    </submittedName>
</protein>
<evidence type="ECO:0000256" key="4">
    <source>
        <dbReference type="ARBA" id="ARBA00022475"/>
    </source>
</evidence>
<name>A0A292YT76_9BACL</name>
<dbReference type="SMART" id="SM00382">
    <property type="entry name" value="AAA"/>
    <property type="match status" value="2"/>
</dbReference>
<dbReference type="PROSITE" id="PS00211">
    <property type="entry name" value="ABC_TRANSPORTER_1"/>
    <property type="match status" value="1"/>
</dbReference>
<dbReference type="Proteomes" id="UP000217785">
    <property type="component" value="Unassembled WGS sequence"/>
</dbReference>
<feature type="domain" description="ABC transporter" evidence="11">
    <location>
        <begin position="6"/>
        <end position="244"/>
    </location>
</feature>
<dbReference type="PROSITE" id="PS50893">
    <property type="entry name" value="ABC_TRANSPORTER_2"/>
    <property type="match status" value="2"/>
</dbReference>
<keyword evidence="10" id="KW-0472">Membrane</keyword>
<evidence type="ECO:0000259" key="11">
    <source>
        <dbReference type="PROSITE" id="PS50893"/>
    </source>
</evidence>